<dbReference type="AlphaFoldDB" id="A0A0K2TVN3"/>
<reference evidence="1" key="1">
    <citation type="submission" date="2014-05" db="EMBL/GenBank/DDBJ databases">
        <authorList>
            <person name="Chronopoulou M."/>
        </authorList>
    </citation>
    <scope>NUCLEOTIDE SEQUENCE</scope>
    <source>
        <tissue evidence="1">Whole organism</tissue>
    </source>
</reference>
<dbReference type="EMBL" id="HACA01012698">
    <property type="protein sequence ID" value="CDW30059.1"/>
    <property type="molecule type" value="Transcribed_RNA"/>
</dbReference>
<proteinExistence type="predicted"/>
<protein>
    <submittedName>
        <fullName evidence="1">Uncharacterized protein</fullName>
    </submittedName>
</protein>
<sequence length="68" mass="7618">MLASNDLLTRCLFWIQRVVEVRVSSPYRASDIPHKLGVPIHDICGSNADMNLSKVAILKGIVRIWSRG</sequence>
<accession>A0A0K2TVN3</accession>
<organism evidence="1">
    <name type="scientific">Lepeophtheirus salmonis</name>
    <name type="common">Salmon louse</name>
    <name type="synonym">Caligus salmonis</name>
    <dbReference type="NCBI Taxonomy" id="72036"/>
    <lineage>
        <taxon>Eukaryota</taxon>
        <taxon>Metazoa</taxon>
        <taxon>Ecdysozoa</taxon>
        <taxon>Arthropoda</taxon>
        <taxon>Crustacea</taxon>
        <taxon>Multicrustacea</taxon>
        <taxon>Hexanauplia</taxon>
        <taxon>Copepoda</taxon>
        <taxon>Siphonostomatoida</taxon>
        <taxon>Caligidae</taxon>
        <taxon>Lepeophtheirus</taxon>
    </lineage>
</organism>
<evidence type="ECO:0000313" key="1">
    <source>
        <dbReference type="EMBL" id="CDW30059.1"/>
    </source>
</evidence>
<name>A0A0K2TVN3_LEPSM</name>